<name>A0A7S2S8F7_9STRA</name>
<feature type="transmembrane region" description="Helical" evidence="6">
    <location>
        <begin position="18"/>
        <end position="42"/>
    </location>
</feature>
<dbReference type="GO" id="GO:0071422">
    <property type="term" value="P:succinate transmembrane transport"/>
    <property type="evidence" value="ECO:0007669"/>
    <property type="project" value="TreeGrafter"/>
</dbReference>
<gene>
    <name evidence="7" type="ORF">QSP1433_LOCUS11448</name>
</gene>
<comment type="subcellular location">
    <subcellularLocation>
        <location evidence="1">Membrane</location>
        <topology evidence="1">Multi-pass membrane protein</topology>
    </subcellularLocation>
</comment>
<evidence type="ECO:0000256" key="6">
    <source>
        <dbReference type="SAM" id="Phobius"/>
    </source>
</evidence>
<evidence type="ECO:0000256" key="5">
    <source>
        <dbReference type="ARBA" id="ARBA00023136"/>
    </source>
</evidence>
<dbReference type="InterPro" id="IPR000791">
    <property type="entry name" value="Gpr1/Fun34/SatP-like"/>
</dbReference>
<dbReference type="GO" id="GO:0015360">
    <property type="term" value="F:acetate:proton symporter activity"/>
    <property type="evidence" value="ECO:0007669"/>
    <property type="project" value="TreeGrafter"/>
</dbReference>
<evidence type="ECO:0000256" key="1">
    <source>
        <dbReference type="ARBA" id="ARBA00004141"/>
    </source>
</evidence>
<keyword evidence="4 6" id="KW-1133">Transmembrane helix</keyword>
<dbReference type="InterPro" id="IPR047623">
    <property type="entry name" value="SatP"/>
</dbReference>
<sequence>MADTAEMPVETKSVNPHVATTCTAGPIGLTAFGITTILLNFLNAELIGKDTITLIICYGMFHGGMIQILAGMWEVYRGNIFGGCAFTSYGGFWMGFALFEILMVITELEPPSKDGKVVWLVVWGIFTLLNFVGTLNANRVVQFVFASLTALFFLLAAGVDNADIHVLAGYVGIVCGSSALYLGWAEVMNELAGRELCYIGPVKNKVF</sequence>
<dbReference type="PANTHER" id="PTHR30178">
    <property type="entry name" value="INNER MEMBRANE PROTEIN YAAH"/>
    <property type="match status" value="1"/>
</dbReference>
<dbReference type="NCBIfam" id="NF038013">
    <property type="entry name" value="AceTr_1"/>
    <property type="match status" value="1"/>
</dbReference>
<dbReference type="Pfam" id="PF01184">
    <property type="entry name" value="Gpr1_Fun34_YaaH"/>
    <property type="match status" value="1"/>
</dbReference>
<evidence type="ECO:0000313" key="7">
    <source>
        <dbReference type="EMBL" id="CAD9692707.1"/>
    </source>
</evidence>
<dbReference type="PANTHER" id="PTHR30178:SF3">
    <property type="entry name" value="SUCCINATE-ACETATE_PROTON SYMPORTER SATP"/>
    <property type="match status" value="1"/>
</dbReference>
<evidence type="ECO:0000256" key="3">
    <source>
        <dbReference type="ARBA" id="ARBA00022692"/>
    </source>
</evidence>
<dbReference type="AlphaFoldDB" id="A0A7S2S8F7"/>
<accession>A0A7S2S8F7</accession>
<feature type="transmembrane region" description="Helical" evidence="6">
    <location>
        <begin position="141"/>
        <end position="159"/>
    </location>
</feature>
<evidence type="ECO:0000256" key="2">
    <source>
        <dbReference type="ARBA" id="ARBA00005587"/>
    </source>
</evidence>
<feature type="transmembrane region" description="Helical" evidence="6">
    <location>
        <begin position="166"/>
        <end position="184"/>
    </location>
</feature>
<evidence type="ECO:0000256" key="4">
    <source>
        <dbReference type="ARBA" id="ARBA00022989"/>
    </source>
</evidence>
<keyword evidence="3 6" id="KW-0812">Transmembrane</keyword>
<organism evidence="7">
    <name type="scientific">Mucochytrium quahogii</name>
    <dbReference type="NCBI Taxonomy" id="96639"/>
    <lineage>
        <taxon>Eukaryota</taxon>
        <taxon>Sar</taxon>
        <taxon>Stramenopiles</taxon>
        <taxon>Bigyra</taxon>
        <taxon>Labyrinthulomycetes</taxon>
        <taxon>Thraustochytrida</taxon>
        <taxon>Thraustochytriidae</taxon>
        <taxon>Mucochytrium</taxon>
    </lineage>
</organism>
<feature type="transmembrane region" description="Helical" evidence="6">
    <location>
        <begin position="79"/>
        <end position="105"/>
    </location>
</feature>
<feature type="transmembrane region" description="Helical" evidence="6">
    <location>
        <begin position="117"/>
        <end position="135"/>
    </location>
</feature>
<proteinExistence type="inferred from homology"/>
<dbReference type="EMBL" id="HBHK01018009">
    <property type="protein sequence ID" value="CAD9692707.1"/>
    <property type="molecule type" value="Transcribed_RNA"/>
</dbReference>
<dbReference type="GO" id="GO:0005886">
    <property type="term" value="C:plasma membrane"/>
    <property type="evidence" value="ECO:0007669"/>
    <property type="project" value="TreeGrafter"/>
</dbReference>
<comment type="similarity">
    <text evidence="2">Belongs to the acetate uptake transporter (AceTr) (TC 2.A.96) family.</text>
</comment>
<feature type="transmembrane region" description="Helical" evidence="6">
    <location>
        <begin position="54"/>
        <end position="73"/>
    </location>
</feature>
<protein>
    <submittedName>
        <fullName evidence="7">Uncharacterized protein</fullName>
    </submittedName>
</protein>
<reference evidence="7" key="1">
    <citation type="submission" date="2021-01" db="EMBL/GenBank/DDBJ databases">
        <authorList>
            <person name="Corre E."/>
            <person name="Pelletier E."/>
            <person name="Niang G."/>
            <person name="Scheremetjew M."/>
            <person name="Finn R."/>
            <person name="Kale V."/>
            <person name="Holt S."/>
            <person name="Cochrane G."/>
            <person name="Meng A."/>
            <person name="Brown T."/>
            <person name="Cohen L."/>
        </authorList>
    </citation>
    <scope>NUCLEOTIDE SEQUENCE</scope>
    <source>
        <strain evidence="7">NY070348D</strain>
    </source>
</reference>
<keyword evidence="5 6" id="KW-0472">Membrane</keyword>